<proteinExistence type="predicted"/>
<accession>W4G8F5</accession>
<evidence type="ECO:0000313" key="1">
    <source>
        <dbReference type="EMBL" id="ETV75334.1"/>
    </source>
</evidence>
<dbReference type="GeneID" id="20812194"/>
<reference evidence="1" key="1">
    <citation type="submission" date="2013-12" db="EMBL/GenBank/DDBJ databases">
        <title>The Genome Sequence of Aphanomyces astaci APO3.</title>
        <authorList>
            <consortium name="The Broad Institute Genomics Platform"/>
            <person name="Russ C."/>
            <person name="Tyler B."/>
            <person name="van West P."/>
            <person name="Dieguez-Uribeondo J."/>
            <person name="Young S.K."/>
            <person name="Zeng Q."/>
            <person name="Gargeya S."/>
            <person name="Fitzgerald M."/>
            <person name="Abouelleil A."/>
            <person name="Alvarado L."/>
            <person name="Chapman S.B."/>
            <person name="Gainer-Dewar J."/>
            <person name="Goldberg J."/>
            <person name="Griggs A."/>
            <person name="Gujja S."/>
            <person name="Hansen M."/>
            <person name="Howarth C."/>
            <person name="Imamovic A."/>
            <person name="Ireland A."/>
            <person name="Larimer J."/>
            <person name="McCowan C."/>
            <person name="Murphy C."/>
            <person name="Pearson M."/>
            <person name="Poon T.W."/>
            <person name="Priest M."/>
            <person name="Roberts A."/>
            <person name="Saif S."/>
            <person name="Shea T."/>
            <person name="Sykes S."/>
            <person name="Wortman J."/>
            <person name="Nusbaum C."/>
            <person name="Birren B."/>
        </authorList>
    </citation>
    <scope>NUCLEOTIDE SEQUENCE [LARGE SCALE GENOMIC DNA]</scope>
    <source>
        <strain evidence="1">APO3</strain>
    </source>
</reference>
<sequence>MGSVVESGAPLKNGWMLAPTMSTRSASPGLASRSPSVCTMPTGTRTPAAANLAFASCTTDVNLAAFHPWCNSSLPIKMTCTAFGLALAPAMAASRSSWYLLPNNHTPAAIFKPALAATVMAFWLPMDVWKVRTDSNRCLMVRKWAGMLAESYES</sequence>
<name>W4G8F5_APHAT</name>
<gene>
    <name evidence="1" type="ORF">H257_10198</name>
</gene>
<dbReference type="EMBL" id="KI913140">
    <property type="protein sequence ID" value="ETV75335.1"/>
    <property type="molecule type" value="Genomic_DNA"/>
</dbReference>
<dbReference type="EMBL" id="KI913140">
    <property type="protein sequence ID" value="ETV75334.1"/>
    <property type="molecule type" value="Genomic_DNA"/>
</dbReference>
<dbReference type="RefSeq" id="XP_009834968.1">
    <property type="nucleotide sequence ID" value="XM_009836666.1"/>
</dbReference>
<dbReference type="VEuPathDB" id="FungiDB:H257_10198"/>
<dbReference type="RefSeq" id="XP_009834969.1">
    <property type="nucleotide sequence ID" value="XM_009836667.1"/>
</dbReference>
<organism evidence="1">
    <name type="scientific">Aphanomyces astaci</name>
    <name type="common">Crayfish plague agent</name>
    <dbReference type="NCBI Taxonomy" id="112090"/>
    <lineage>
        <taxon>Eukaryota</taxon>
        <taxon>Sar</taxon>
        <taxon>Stramenopiles</taxon>
        <taxon>Oomycota</taxon>
        <taxon>Saprolegniomycetes</taxon>
        <taxon>Saprolegniales</taxon>
        <taxon>Verrucalvaceae</taxon>
        <taxon>Aphanomyces</taxon>
    </lineage>
</organism>
<protein>
    <submittedName>
        <fullName evidence="1">Uncharacterized protein</fullName>
    </submittedName>
</protein>
<dbReference type="EMBL" id="KI913140">
    <property type="protein sequence ID" value="ETV75336.1"/>
    <property type="molecule type" value="Genomic_DNA"/>
</dbReference>
<dbReference type="AlphaFoldDB" id="W4G8F5"/>
<dbReference type="RefSeq" id="XP_009834970.1">
    <property type="nucleotide sequence ID" value="XM_009836668.1"/>
</dbReference>